<dbReference type="PRINTS" id="PR00111">
    <property type="entry name" value="ABHYDROLASE"/>
</dbReference>
<dbReference type="PRINTS" id="PR00412">
    <property type="entry name" value="EPOXHYDRLASE"/>
</dbReference>
<dbReference type="Pfam" id="PF00561">
    <property type="entry name" value="Abhydrolase_1"/>
    <property type="match status" value="1"/>
</dbReference>
<dbReference type="InterPro" id="IPR000073">
    <property type="entry name" value="AB_hydrolase_1"/>
</dbReference>
<accession>A0A6G4U9T5</accession>
<dbReference type="GO" id="GO:0016020">
    <property type="term" value="C:membrane"/>
    <property type="evidence" value="ECO:0007669"/>
    <property type="project" value="TreeGrafter"/>
</dbReference>
<dbReference type="RefSeq" id="WP_165243509.1">
    <property type="nucleotide sequence ID" value="NZ_JAAKZV010000250.1"/>
</dbReference>
<dbReference type="GO" id="GO:0018786">
    <property type="term" value="F:haloalkane dehalogenase activity"/>
    <property type="evidence" value="ECO:0007669"/>
    <property type="project" value="UniProtKB-EC"/>
</dbReference>
<dbReference type="InterPro" id="IPR050266">
    <property type="entry name" value="AB_hydrolase_sf"/>
</dbReference>
<feature type="domain" description="AB hydrolase-1" evidence="1">
    <location>
        <begin position="25"/>
        <end position="148"/>
    </location>
</feature>
<keyword evidence="3" id="KW-1185">Reference proteome</keyword>
<dbReference type="AlphaFoldDB" id="A0A6G4U9T5"/>
<evidence type="ECO:0000259" key="1">
    <source>
        <dbReference type="Pfam" id="PF00561"/>
    </source>
</evidence>
<dbReference type="InterPro" id="IPR000639">
    <property type="entry name" value="Epox_hydrolase-like"/>
</dbReference>
<proteinExistence type="predicted"/>
<dbReference type="Gene3D" id="3.40.50.1820">
    <property type="entry name" value="alpha/beta hydrolase"/>
    <property type="match status" value="1"/>
</dbReference>
<dbReference type="EC" id="3.8.1.5" evidence="2"/>
<name>A0A6G4U9T5_9ACTN</name>
<comment type="caution">
    <text evidence="2">The sequence shown here is derived from an EMBL/GenBank/DDBJ whole genome shotgun (WGS) entry which is preliminary data.</text>
</comment>
<evidence type="ECO:0000313" key="3">
    <source>
        <dbReference type="Proteomes" id="UP000481583"/>
    </source>
</evidence>
<dbReference type="SUPFAM" id="SSF53474">
    <property type="entry name" value="alpha/beta-Hydrolases"/>
    <property type="match status" value="1"/>
</dbReference>
<protein>
    <submittedName>
        <fullName evidence="2">Haloalkane dehalogenase</fullName>
        <ecNumber evidence="2">3.8.1.5</ecNumber>
    </submittedName>
</protein>
<sequence length="296" mass="32429">MYEIKVLDSFIAYTETTAADGDGPPPVVFLHGNPTSSHLWRNVIPHVAGGARIRTLAPDLIGMGASGKPDIGYRFADHARYLDAWFEEMGLDDGYVIVGHDWGGALGMDHAARHPGRVKGIALLETLLRPQRWEDWPPQGRELFQAFRKPGVGEEMILEQNIFIEQLLPSPFSTQQGMAEADLAAFRAPYPDPASRKPLLAWPREFPFDGEPADVVERFEAYGRWLADSTEVPKLLMAVDDGVGIGSPAEIEWAAGHAANLTVEGIGPAGHHAPEDQPDAIGGAVARWLEREWGQD</sequence>
<organism evidence="2 3">
    <name type="scientific">Streptomyces coryli</name>
    <dbReference type="NCBI Taxonomy" id="1128680"/>
    <lineage>
        <taxon>Bacteria</taxon>
        <taxon>Bacillati</taxon>
        <taxon>Actinomycetota</taxon>
        <taxon>Actinomycetes</taxon>
        <taxon>Kitasatosporales</taxon>
        <taxon>Streptomycetaceae</taxon>
        <taxon>Streptomyces</taxon>
    </lineage>
</organism>
<dbReference type="PANTHER" id="PTHR43798:SF24">
    <property type="entry name" value="CIS-3-ALKYL-4-ALKYLOXETAN-2-ONE DECARBOXYLASE"/>
    <property type="match status" value="1"/>
</dbReference>
<evidence type="ECO:0000313" key="2">
    <source>
        <dbReference type="EMBL" id="NGN69005.1"/>
    </source>
</evidence>
<dbReference type="InterPro" id="IPR029058">
    <property type="entry name" value="AB_hydrolase_fold"/>
</dbReference>
<dbReference type="NCBIfam" id="NF002938">
    <property type="entry name" value="PRK03592.1"/>
    <property type="match status" value="1"/>
</dbReference>
<dbReference type="PANTHER" id="PTHR43798">
    <property type="entry name" value="MONOACYLGLYCEROL LIPASE"/>
    <property type="match status" value="1"/>
</dbReference>
<gene>
    <name evidence="2" type="ORF">G5C51_34595</name>
</gene>
<dbReference type="Proteomes" id="UP000481583">
    <property type="component" value="Unassembled WGS sequence"/>
</dbReference>
<dbReference type="EMBL" id="JAAKZV010000250">
    <property type="protein sequence ID" value="NGN69005.1"/>
    <property type="molecule type" value="Genomic_DNA"/>
</dbReference>
<keyword evidence="2" id="KW-0378">Hydrolase</keyword>
<reference evidence="2 3" key="1">
    <citation type="submission" date="2020-02" db="EMBL/GenBank/DDBJ databases">
        <title>Whole-genome analyses of novel actinobacteria.</title>
        <authorList>
            <person name="Sahin N."/>
        </authorList>
    </citation>
    <scope>NUCLEOTIDE SEQUENCE [LARGE SCALE GENOMIC DNA]</scope>
    <source>
        <strain evidence="2 3">A7024</strain>
    </source>
</reference>